<evidence type="ECO:0000313" key="5">
    <source>
        <dbReference type="Proteomes" id="UP000239089"/>
    </source>
</evidence>
<dbReference type="SUPFAM" id="SSF51182">
    <property type="entry name" value="RmlC-like cupins"/>
    <property type="match status" value="1"/>
</dbReference>
<evidence type="ECO:0000256" key="1">
    <source>
        <dbReference type="ARBA" id="ARBA00006622"/>
    </source>
</evidence>
<evidence type="ECO:0000256" key="2">
    <source>
        <dbReference type="PIRSR" id="PIRSR610300-51"/>
    </source>
</evidence>
<dbReference type="InterPro" id="IPR011051">
    <property type="entry name" value="RmlC_Cupin_sf"/>
</dbReference>
<evidence type="ECO:0000259" key="3">
    <source>
        <dbReference type="Pfam" id="PF13454"/>
    </source>
</evidence>
<dbReference type="CDD" id="cd10548">
    <property type="entry name" value="cupin_CDO"/>
    <property type="match status" value="1"/>
</dbReference>
<sequence>MIPSARLETLLRRLDDLGPRPNALDLARLVSATALTAEDVAPYIRANPHAYNRACVARRDHFELLVMTWLPGQASPPHDHGDSAGVVRVLRGQALETSYALSGDGFAEAELAELLEEGAVTAFQDAGAHSLANSPEAEQPLATLHVYAPPLSRFRSFTARPARGGEEGAPVVAIVGGGYSGAMVAAHLLREARRPLRIVLIERRGALGEGVAYSTGEPEHLLNVPAKNMSAWPDRPNDFVEWAARRDSSTGPDDFLSRRWYGDYIRETLQAAAEQASGGARLEIVHDELRRLARKPEGGWLAHFEHAPSLAVNAAVLAVGHCAPADPIGAAWSGPRQRFVADPWRAFALNAVLPAEPVAVLGSGLTAVDVVLSLTARLRTAPITLISLRGHAPQGHSWPLSAPLDLTALVEGLLTAPGGLTAYALLRAVHKAAKDHVASGGDWRGVVDGLRRHTPRLWRALSLPERRRFLARVRPFWDIHRHRTAPHIQARFRDLMARGLVRIVAGRVVAAEAGPDNVNLTVLDRKTRQTFAMEANWVVNCTGPTPSNRPEANPAIASLLLQGRLRPDPLGLGVETSASGAAVAADGREETDLLVVGVLRKAALWECIAVPELRAQAARAAQTLLDLPQLRSSAASRQTASDPDSTFERG</sequence>
<comment type="caution">
    <text evidence="4">The sequence shown here is derived from an EMBL/GenBank/DDBJ whole genome shotgun (WGS) entry which is preliminary data.</text>
</comment>
<reference evidence="4 5" key="1">
    <citation type="journal article" date="2018" name="Arch. Microbiol.">
        <title>New insights into the metabolic potential of the phototrophic purple bacterium Rhodopila globiformis DSM 161(T) from its draft genome sequence and evidence for a vanadium-dependent nitrogenase.</title>
        <authorList>
            <person name="Imhoff J.F."/>
            <person name="Rahn T."/>
            <person name="Kunzel S."/>
            <person name="Neulinger S.C."/>
        </authorList>
    </citation>
    <scope>NUCLEOTIDE SEQUENCE [LARGE SCALE GENOMIC DNA]</scope>
    <source>
        <strain evidence="4 5">DSM 16996</strain>
    </source>
</reference>
<dbReference type="PANTHER" id="PTHR40254">
    <property type="entry name" value="BLR0577 PROTEIN"/>
    <property type="match status" value="1"/>
</dbReference>
<feature type="binding site" evidence="2">
    <location>
        <position position="80"/>
    </location>
    <ligand>
        <name>Fe cation</name>
        <dbReference type="ChEBI" id="CHEBI:24875"/>
        <note>catalytic</note>
    </ligand>
</feature>
<dbReference type="InterPro" id="IPR036188">
    <property type="entry name" value="FAD/NAD-bd_sf"/>
</dbReference>
<dbReference type="GO" id="GO:0005506">
    <property type="term" value="F:iron ion binding"/>
    <property type="evidence" value="ECO:0007669"/>
    <property type="project" value="InterPro"/>
</dbReference>
<dbReference type="InterPro" id="IPR038732">
    <property type="entry name" value="HpyO/CreE_NAD-binding"/>
</dbReference>
<keyword evidence="2" id="KW-0479">Metal-binding</keyword>
<accession>A0A2S6NH46</accession>
<protein>
    <recommendedName>
        <fullName evidence="3">FAD-dependent urate hydroxylase HpyO/Asp monooxygenase CreE-like FAD/NAD(P)-binding domain-containing protein</fullName>
    </recommendedName>
</protein>
<feature type="binding site" evidence="2">
    <location>
        <position position="78"/>
    </location>
    <ligand>
        <name>Fe cation</name>
        <dbReference type="ChEBI" id="CHEBI:24875"/>
        <note>catalytic</note>
    </ligand>
</feature>
<dbReference type="GO" id="GO:0016702">
    <property type="term" value="F:oxidoreductase activity, acting on single donors with incorporation of molecular oxygen, incorporation of two atoms of oxygen"/>
    <property type="evidence" value="ECO:0007669"/>
    <property type="project" value="InterPro"/>
</dbReference>
<dbReference type="Proteomes" id="UP000239089">
    <property type="component" value="Unassembled WGS sequence"/>
</dbReference>
<gene>
    <name evidence="4" type="ORF">CCR94_00440</name>
</gene>
<dbReference type="Gene3D" id="3.50.50.60">
    <property type="entry name" value="FAD/NAD(P)-binding domain"/>
    <property type="match status" value="2"/>
</dbReference>
<evidence type="ECO:0000313" key="4">
    <source>
        <dbReference type="EMBL" id="PPQ33921.1"/>
    </source>
</evidence>
<dbReference type="InterPro" id="IPR010300">
    <property type="entry name" value="CDO_1"/>
</dbReference>
<keyword evidence="5" id="KW-1185">Reference proteome</keyword>
<dbReference type="AlphaFoldDB" id="A0A2S6NH46"/>
<dbReference type="InterPro" id="IPR014710">
    <property type="entry name" value="RmlC-like_jellyroll"/>
</dbReference>
<dbReference type="Gene3D" id="2.60.120.10">
    <property type="entry name" value="Jelly Rolls"/>
    <property type="match status" value="1"/>
</dbReference>
<name>A0A2S6NH46_9HYPH</name>
<dbReference type="Pfam" id="PF13454">
    <property type="entry name" value="NAD_binding_9"/>
    <property type="match status" value="1"/>
</dbReference>
<dbReference type="EMBL" id="NHSJ01000010">
    <property type="protein sequence ID" value="PPQ33921.1"/>
    <property type="molecule type" value="Genomic_DNA"/>
</dbReference>
<keyword evidence="2" id="KW-0408">Iron</keyword>
<comment type="similarity">
    <text evidence="1">Belongs to the cysteine dioxygenase family.</text>
</comment>
<proteinExistence type="inferred from homology"/>
<dbReference type="Pfam" id="PF05995">
    <property type="entry name" value="CDO_I"/>
    <property type="match status" value="1"/>
</dbReference>
<feature type="domain" description="FAD-dependent urate hydroxylase HpyO/Asp monooxygenase CreE-like FAD/NAD(P)-binding" evidence="3">
    <location>
        <begin position="173"/>
        <end position="321"/>
    </location>
</feature>
<dbReference type="OrthoDB" id="101972at2"/>
<feature type="binding site" evidence="2">
    <location>
        <position position="129"/>
    </location>
    <ligand>
        <name>Fe cation</name>
        <dbReference type="ChEBI" id="CHEBI:24875"/>
        <note>catalytic</note>
    </ligand>
</feature>
<dbReference type="PANTHER" id="PTHR40254:SF1">
    <property type="entry name" value="BLR0577 PROTEIN"/>
    <property type="match status" value="1"/>
</dbReference>
<organism evidence="4 5">
    <name type="scientific">Rhodoblastus sphagnicola</name>
    <dbReference type="NCBI Taxonomy" id="333368"/>
    <lineage>
        <taxon>Bacteria</taxon>
        <taxon>Pseudomonadati</taxon>
        <taxon>Pseudomonadota</taxon>
        <taxon>Alphaproteobacteria</taxon>
        <taxon>Hyphomicrobiales</taxon>
        <taxon>Rhodoblastaceae</taxon>
        <taxon>Rhodoblastus</taxon>
    </lineage>
</organism>
<dbReference type="SUPFAM" id="SSF51905">
    <property type="entry name" value="FAD/NAD(P)-binding domain"/>
    <property type="match status" value="2"/>
</dbReference>
<dbReference type="RefSeq" id="WP_104505931.1">
    <property type="nucleotide sequence ID" value="NZ_JACIGC010000025.1"/>
</dbReference>
<dbReference type="InterPro" id="IPR052189">
    <property type="entry name" value="L-asp_N-monooxygenase_NS-form"/>
</dbReference>